<evidence type="ECO:0000313" key="4">
    <source>
        <dbReference type="Proteomes" id="UP000593568"/>
    </source>
</evidence>
<dbReference type="Gene3D" id="1.25.40.20">
    <property type="entry name" value="Ankyrin repeat-containing domain"/>
    <property type="match status" value="1"/>
</dbReference>
<feature type="transmembrane region" description="Helical" evidence="1">
    <location>
        <begin position="111"/>
        <end position="131"/>
    </location>
</feature>
<evidence type="ECO:0000313" key="3">
    <source>
        <dbReference type="EMBL" id="MBA0762180.1"/>
    </source>
</evidence>
<protein>
    <recommendedName>
        <fullName evidence="2">PGG domain-containing protein</fullName>
    </recommendedName>
</protein>
<accession>A0A7J9DN81</accession>
<dbReference type="InterPro" id="IPR036770">
    <property type="entry name" value="Ankyrin_rpt-contain_sf"/>
</dbReference>
<feature type="domain" description="PGG" evidence="2">
    <location>
        <begin position="69"/>
        <end position="125"/>
    </location>
</feature>
<proteinExistence type="predicted"/>
<keyword evidence="1" id="KW-0812">Transmembrane</keyword>
<sequence>MQETYVRSFTAVDIAMQNENQEMFNVLNKVGDKDGILIEEMKQLTLKAKPTLFDNVIRFVKGQQIDISSETRDALLVVAALVATATFQAADSSDNDSLPFSKVGKVVMKEWLFIIFLVLNGTSFWVVKSLLKCNIDVNAKSLEGLTVLDIVDRANNNPDMKDVLIQAGAKHSHVMNTNDINSIPSMKQVSSEPKPILLDNVIRFLKGQKTNISTKTRDALLVVAALVATATFQAADGSDSDSLPLSKVGKVVMKE</sequence>
<dbReference type="PANTHER" id="PTHR24128">
    <property type="entry name" value="HOMEOBOX PROTEIN WARIAI"/>
    <property type="match status" value="1"/>
</dbReference>
<reference evidence="3 4" key="1">
    <citation type="journal article" date="2019" name="Genome Biol. Evol.">
        <title>Insights into the evolution of the New World diploid cottons (Gossypium, subgenus Houzingenia) based on genome sequencing.</title>
        <authorList>
            <person name="Grover C.E."/>
            <person name="Arick M.A. 2nd"/>
            <person name="Thrash A."/>
            <person name="Conover J.L."/>
            <person name="Sanders W.S."/>
            <person name="Peterson D.G."/>
            <person name="Frelichowski J.E."/>
            <person name="Scheffler J.A."/>
            <person name="Scheffler B.E."/>
            <person name="Wendel J.F."/>
        </authorList>
    </citation>
    <scope>NUCLEOTIDE SEQUENCE [LARGE SCALE GENOMIC DNA]</scope>
    <source>
        <strain evidence="3">8</strain>
        <tissue evidence="3">Leaf</tissue>
    </source>
</reference>
<keyword evidence="1" id="KW-0472">Membrane</keyword>
<dbReference type="SUPFAM" id="SSF48403">
    <property type="entry name" value="Ankyrin repeat"/>
    <property type="match status" value="1"/>
</dbReference>
<feature type="non-terminal residue" evidence="3">
    <location>
        <position position="1"/>
    </location>
</feature>
<dbReference type="AlphaFoldDB" id="A0A7J9DN81"/>
<evidence type="ECO:0000256" key="1">
    <source>
        <dbReference type="SAM" id="Phobius"/>
    </source>
</evidence>
<keyword evidence="1" id="KW-1133">Transmembrane helix</keyword>
<dbReference type="PANTHER" id="PTHR24128:SF60">
    <property type="entry name" value="ALPHA-LATROTOXIN-LHE1A-LIKE"/>
    <property type="match status" value="1"/>
</dbReference>
<gene>
    <name evidence="3" type="ORF">Gotri_024722</name>
</gene>
<comment type="caution">
    <text evidence="3">The sequence shown here is derived from an EMBL/GenBank/DDBJ whole genome shotgun (WGS) entry which is preliminary data.</text>
</comment>
<organism evidence="3 4">
    <name type="scientific">Gossypium trilobum</name>
    <dbReference type="NCBI Taxonomy" id="34281"/>
    <lineage>
        <taxon>Eukaryota</taxon>
        <taxon>Viridiplantae</taxon>
        <taxon>Streptophyta</taxon>
        <taxon>Embryophyta</taxon>
        <taxon>Tracheophyta</taxon>
        <taxon>Spermatophyta</taxon>
        <taxon>Magnoliopsida</taxon>
        <taxon>eudicotyledons</taxon>
        <taxon>Gunneridae</taxon>
        <taxon>Pentapetalae</taxon>
        <taxon>rosids</taxon>
        <taxon>malvids</taxon>
        <taxon>Malvales</taxon>
        <taxon>Malvaceae</taxon>
        <taxon>Malvoideae</taxon>
        <taxon>Gossypium</taxon>
    </lineage>
</organism>
<dbReference type="Pfam" id="PF13962">
    <property type="entry name" value="PGG"/>
    <property type="match status" value="1"/>
</dbReference>
<dbReference type="InterPro" id="IPR026961">
    <property type="entry name" value="PGG_dom"/>
</dbReference>
<name>A0A7J9DN81_9ROSI</name>
<feature type="transmembrane region" description="Helical" evidence="1">
    <location>
        <begin position="74"/>
        <end position="91"/>
    </location>
</feature>
<dbReference type="EMBL" id="JABEZW010000003">
    <property type="protein sequence ID" value="MBA0762180.1"/>
    <property type="molecule type" value="Genomic_DNA"/>
</dbReference>
<evidence type="ECO:0000259" key="2">
    <source>
        <dbReference type="Pfam" id="PF13962"/>
    </source>
</evidence>
<keyword evidence="4" id="KW-1185">Reference proteome</keyword>
<dbReference type="Proteomes" id="UP000593568">
    <property type="component" value="Unassembled WGS sequence"/>
</dbReference>